<evidence type="ECO:0000313" key="2">
    <source>
        <dbReference type="Proteomes" id="UP001240150"/>
    </source>
</evidence>
<keyword evidence="2" id="KW-1185">Reference proteome</keyword>
<accession>A0ABY8WIY2</accession>
<evidence type="ECO:0000313" key="1">
    <source>
        <dbReference type="EMBL" id="WIM97836.1"/>
    </source>
</evidence>
<proteinExistence type="predicted"/>
<sequence>MATYDLGDGVPLEHEVRNADNVLTNATVAVVLNRPDGTTFPAPTITNPSTGIYRAVPVPDAVGTWIGAWSTSGAVTSVQPFSFAVGDPGPQDYAALPMVKAALGKTTADDRDDLIQQAITAASRLIDRRCGRRFYADKVATARTFPVCGQSAYAGVDQVILVDDIATLTGVTVETGTTGSYTAASGWEAGPDNAAVYGRPYTELRAGAGWLPATGRVRVTARWGWPTVPDEIAQACLLLAARFYRRKDSPQGVLGSAEWGVARVSRTDPDVEALIAPFVIPTIA</sequence>
<dbReference type="RefSeq" id="WP_284919230.1">
    <property type="nucleotide sequence ID" value="NZ_CP126980.1"/>
</dbReference>
<organism evidence="1 2">
    <name type="scientific">Actinoplanes oblitus</name>
    <dbReference type="NCBI Taxonomy" id="3040509"/>
    <lineage>
        <taxon>Bacteria</taxon>
        <taxon>Bacillati</taxon>
        <taxon>Actinomycetota</taxon>
        <taxon>Actinomycetes</taxon>
        <taxon>Micromonosporales</taxon>
        <taxon>Micromonosporaceae</taxon>
        <taxon>Actinoplanes</taxon>
    </lineage>
</organism>
<dbReference type="EMBL" id="CP126980">
    <property type="protein sequence ID" value="WIM97836.1"/>
    <property type="molecule type" value="Genomic_DNA"/>
</dbReference>
<gene>
    <name evidence="1" type="ORF">ACTOB_001390</name>
</gene>
<reference evidence="1 2" key="1">
    <citation type="submission" date="2023-06" db="EMBL/GenBank/DDBJ databases">
        <authorList>
            <person name="Yushchuk O."/>
            <person name="Binda E."/>
            <person name="Ruckert-Reed C."/>
            <person name="Fedorenko V."/>
            <person name="Kalinowski J."/>
            <person name="Marinelli F."/>
        </authorList>
    </citation>
    <scope>NUCLEOTIDE SEQUENCE [LARGE SCALE GENOMIC DNA]</scope>
    <source>
        <strain evidence="1 2">NRRL 3884</strain>
    </source>
</reference>
<dbReference type="Gene3D" id="1.10.3230.30">
    <property type="entry name" value="Phage gp6-like head-tail connector protein"/>
    <property type="match status" value="1"/>
</dbReference>
<protein>
    <submittedName>
        <fullName evidence="1">Head-tail connector protein</fullName>
    </submittedName>
</protein>
<dbReference type="Proteomes" id="UP001240150">
    <property type="component" value="Chromosome"/>
</dbReference>
<dbReference type="CDD" id="cd08054">
    <property type="entry name" value="gp6"/>
    <property type="match status" value="2"/>
</dbReference>
<name>A0ABY8WIY2_9ACTN</name>